<dbReference type="Pfam" id="PF13229">
    <property type="entry name" value="Beta_helix"/>
    <property type="match status" value="1"/>
</dbReference>
<organism evidence="2 3">
    <name type="scientific">Paenibacillus wynnii</name>
    <dbReference type="NCBI Taxonomy" id="268407"/>
    <lineage>
        <taxon>Bacteria</taxon>
        <taxon>Bacillati</taxon>
        <taxon>Bacillota</taxon>
        <taxon>Bacilli</taxon>
        <taxon>Bacillales</taxon>
        <taxon>Paenibacillaceae</taxon>
        <taxon>Paenibacillus</taxon>
    </lineage>
</organism>
<dbReference type="InterPro" id="IPR012334">
    <property type="entry name" value="Pectin_lyas_fold"/>
</dbReference>
<dbReference type="InterPro" id="IPR039448">
    <property type="entry name" value="Beta_helix"/>
</dbReference>
<reference evidence="2 3" key="2">
    <citation type="submission" date="2014-10" db="EMBL/GenBank/DDBJ databases">
        <title>Comparative genomics of the Paenibacillus odorifer group.</title>
        <authorList>
            <person name="Tsai Y.-C."/>
            <person name="Martin N."/>
            <person name="Korlach J."/>
            <person name="Wiedmann M."/>
        </authorList>
    </citation>
    <scope>NUCLEOTIDE SEQUENCE [LARGE SCALE GENOMIC DNA]</scope>
    <source>
        <strain evidence="2 3">DSM 18334</strain>
    </source>
</reference>
<evidence type="ECO:0000313" key="3">
    <source>
        <dbReference type="Proteomes" id="UP000029734"/>
    </source>
</evidence>
<proteinExistence type="predicted"/>
<dbReference type="InterPro" id="IPR006626">
    <property type="entry name" value="PbH1"/>
</dbReference>
<dbReference type="SMART" id="SM00710">
    <property type="entry name" value="PbH1"/>
    <property type="match status" value="9"/>
</dbReference>
<gene>
    <name evidence="2" type="ORF">PWYN_08340</name>
</gene>
<evidence type="ECO:0000259" key="1">
    <source>
        <dbReference type="Pfam" id="PF13229"/>
    </source>
</evidence>
<evidence type="ECO:0000313" key="2">
    <source>
        <dbReference type="EMBL" id="KGE19345.1"/>
    </source>
</evidence>
<dbReference type="InterPro" id="IPR011050">
    <property type="entry name" value="Pectin_lyase_fold/virulence"/>
</dbReference>
<dbReference type="EMBL" id="JQCR01000002">
    <property type="protein sequence ID" value="KGE19345.1"/>
    <property type="molecule type" value="Genomic_DNA"/>
</dbReference>
<keyword evidence="3" id="KW-1185">Reference proteome</keyword>
<dbReference type="RefSeq" id="WP_036650214.1">
    <property type="nucleotide sequence ID" value="NZ_JQCR01000002.1"/>
</dbReference>
<comment type="caution">
    <text evidence="2">The sequence shown here is derived from an EMBL/GenBank/DDBJ whole genome shotgun (WGS) entry which is preliminary data.</text>
</comment>
<dbReference type="Gene3D" id="2.160.20.10">
    <property type="entry name" value="Single-stranded right-handed beta-helix, Pectin lyase-like"/>
    <property type="match status" value="3"/>
</dbReference>
<feature type="domain" description="Right handed beta helix" evidence="1">
    <location>
        <begin position="294"/>
        <end position="424"/>
    </location>
</feature>
<dbReference type="STRING" id="268407.PWYN_08340"/>
<sequence>MMILLLICVPGDAFSEDSANTTTAQMIDIAKWGIYKDGTHPIETTKGINEALIWANKNGIRATSLPAGTYLIDKDSRINMVSDMKFALTSDVVLQKETNGKEKYDLMYIGYGIKNVRLSGGVYVGDRKTHDYSKKDNLYSSGTHEGGYGIHTDGASNIVVEGVKAVDFTGDGLILGGYGTMITDLYEASFVPGGMTNLGIPVKNAAKIRTKTAIKLANPIFKTEKFFELSNFMKVRKGFEVFFYKADGTFLKKIYAQARNQVGIPVGADHFHLVFSQTSIKGVYLEVWSRIATRNVIVKDSEFAFNRRQGITVGGADKVLIEDSVFHDMKGTAPQSGIDVEGGFQVNGYFNSNVTIRNNEFYNNAAYDVILYDGEGAVVEGNHLGSKERIGVAVSAPFANARVVNNHFDGTRIVAENDAVFVGNKMNDSYASFQGSKIIVEGLELTDSKLAVTAKDSFGVEISDVTITNNKRYDSGLILWGKPVRITNLTISGQSTMRSVTGGGTGGSIFENLRVLDYNPTYGLTLPPGTYNNCFFEAAEGSGMGTISATMPGSYIFNGCNFKTNAAGAGVLHAEQANLNLTVKDSTFDVLGNATAISVQAAQSALIENNVINALTQTANSVELIKINSYWTKNAPFDILSATIRGNKITSNMQAYGITTQNAGINAPPYVIENNVLSKAKLVAKPNDKLSNNTLLP</sequence>
<dbReference type="SUPFAM" id="SSF51126">
    <property type="entry name" value="Pectin lyase-like"/>
    <property type="match status" value="2"/>
</dbReference>
<dbReference type="AlphaFoldDB" id="A0A098M9W8"/>
<accession>A0A098M9W8</accession>
<protein>
    <recommendedName>
        <fullName evidence="1">Right handed beta helix domain-containing protein</fullName>
    </recommendedName>
</protein>
<dbReference type="Proteomes" id="UP000029734">
    <property type="component" value="Unassembled WGS sequence"/>
</dbReference>
<name>A0A098M9W8_9BACL</name>
<dbReference type="eggNOG" id="COG5434">
    <property type="taxonomic scope" value="Bacteria"/>
</dbReference>
<dbReference type="OrthoDB" id="2488735at2"/>
<reference evidence="2 3" key="1">
    <citation type="submission" date="2014-08" db="EMBL/GenBank/DDBJ databases">
        <authorList>
            <person name="den Bakker H.C."/>
        </authorList>
    </citation>
    <scope>NUCLEOTIDE SEQUENCE [LARGE SCALE GENOMIC DNA]</scope>
    <source>
        <strain evidence="2 3">DSM 18334</strain>
    </source>
</reference>